<dbReference type="InterPro" id="IPR016047">
    <property type="entry name" value="M23ase_b-sheet_dom"/>
</dbReference>
<dbReference type="RefSeq" id="WP_258434076.1">
    <property type="nucleotide sequence ID" value="NZ_JANSGW010000021.1"/>
</dbReference>
<dbReference type="Pfam" id="PF01551">
    <property type="entry name" value="Peptidase_M23"/>
    <property type="match status" value="1"/>
</dbReference>
<accession>A0AAP3DIJ7</accession>
<proteinExistence type="predicted"/>
<protein>
    <submittedName>
        <fullName evidence="3">M23 family metallopeptidase</fullName>
    </submittedName>
</protein>
<evidence type="ECO:0000313" key="4">
    <source>
        <dbReference type="Proteomes" id="UP001077662"/>
    </source>
</evidence>
<gene>
    <name evidence="3" type="ORF">O0554_16595</name>
</gene>
<dbReference type="PANTHER" id="PTHR21666:SF270">
    <property type="entry name" value="MUREIN HYDROLASE ACTIVATOR ENVC"/>
    <property type="match status" value="1"/>
</dbReference>
<evidence type="ECO:0000259" key="2">
    <source>
        <dbReference type="Pfam" id="PF01551"/>
    </source>
</evidence>
<dbReference type="GO" id="GO:0004222">
    <property type="term" value="F:metalloendopeptidase activity"/>
    <property type="evidence" value="ECO:0007669"/>
    <property type="project" value="TreeGrafter"/>
</dbReference>
<evidence type="ECO:0000313" key="3">
    <source>
        <dbReference type="EMBL" id="MCZ0808511.1"/>
    </source>
</evidence>
<dbReference type="EMBL" id="JAPTNE010000021">
    <property type="protein sequence ID" value="MCZ0808511.1"/>
    <property type="molecule type" value="Genomic_DNA"/>
</dbReference>
<dbReference type="Gene3D" id="2.70.70.10">
    <property type="entry name" value="Glucose Permease (Domain IIA)"/>
    <property type="match status" value="1"/>
</dbReference>
<comment type="caution">
    <text evidence="3">The sequence shown here is derived from an EMBL/GenBank/DDBJ whole genome shotgun (WGS) entry which is preliminary data.</text>
</comment>
<sequence length="175" mass="18948">MKKRILLSLLALTISVTPTAFASEASNPTQSSKTKTEETKFSLQFPLATDQYRVSAEFSEKIDPETKAITVHNGIDYAAPKGTSIFAANDGIVIVASSLKGFGQTIVIKHNSELTTLYGHINPGTFLVKVGDTVKKGQKIAEVGSSEAAENQLHFTVFKQDEAINPNLYIKQSSK</sequence>
<dbReference type="PANTHER" id="PTHR21666">
    <property type="entry name" value="PEPTIDASE-RELATED"/>
    <property type="match status" value="1"/>
</dbReference>
<keyword evidence="1" id="KW-0732">Signal</keyword>
<dbReference type="AlphaFoldDB" id="A0AAP3DIJ7"/>
<name>A0AAP3DIJ7_BRELA</name>
<feature type="chain" id="PRO_5042985493" evidence="1">
    <location>
        <begin position="23"/>
        <end position="175"/>
    </location>
</feature>
<feature type="domain" description="M23ase beta-sheet core" evidence="2">
    <location>
        <begin position="71"/>
        <end position="166"/>
    </location>
</feature>
<dbReference type="InterPro" id="IPR050570">
    <property type="entry name" value="Cell_wall_metabolism_enzyme"/>
</dbReference>
<organism evidence="3 4">
    <name type="scientific">Brevibacillus laterosporus</name>
    <name type="common">Bacillus laterosporus</name>
    <dbReference type="NCBI Taxonomy" id="1465"/>
    <lineage>
        <taxon>Bacteria</taxon>
        <taxon>Bacillati</taxon>
        <taxon>Bacillota</taxon>
        <taxon>Bacilli</taxon>
        <taxon>Bacillales</taxon>
        <taxon>Paenibacillaceae</taxon>
        <taxon>Brevibacillus</taxon>
    </lineage>
</organism>
<dbReference type="SUPFAM" id="SSF51261">
    <property type="entry name" value="Duplicated hybrid motif"/>
    <property type="match status" value="1"/>
</dbReference>
<dbReference type="CDD" id="cd12797">
    <property type="entry name" value="M23_peptidase"/>
    <property type="match status" value="1"/>
</dbReference>
<dbReference type="Proteomes" id="UP001077662">
    <property type="component" value="Unassembled WGS sequence"/>
</dbReference>
<reference evidence="3" key="1">
    <citation type="submission" date="2022-09" db="EMBL/GenBank/DDBJ databases">
        <title>Genome analysis and characterization of larvicidal activity of Brevibacillus strains.</title>
        <authorList>
            <person name="Patrusheva E.V."/>
            <person name="Izotova A.O."/>
            <person name="Toshchakov S.V."/>
            <person name="Sineoky S.P."/>
        </authorList>
    </citation>
    <scope>NUCLEOTIDE SEQUENCE</scope>
    <source>
        <strain evidence="3">VKPM_B-13247</strain>
    </source>
</reference>
<feature type="signal peptide" evidence="1">
    <location>
        <begin position="1"/>
        <end position="22"/>
    </location>
</feature>
<evidence type="ECO:0000256" key="1">
    <source>
        <dbReference type="SAM" id="SignalP"/>
    </source>
</evidence>
<dbReference type="InterPro" id="IPR011055">
    <property type="entry name" value="Dup_hybrid_motif"/>
</dbReference>